<keyword evidence="2" id="KW-0378">Hydrolase</keyword>
<dbReference type="EMBL" id="JRNE01000025">
    <property type="protein sequence ID" value="KGF18170.1"/>
    <property type="molecule type" value="Genomic_DNA"/>
</dbReference>
<feature type="region of interest" description="Disordered" evidence="3">
    <location>
        <begin position="121"/>
        <end position="152"/>
    </location>
</feature>
<accession>A0A095ZHX7</accession>
<comment type="similarity">
    <text evidence="1">Belongs to the transglycosylase family. Rpf subfamily.</text>
</comment>
<evidence type="ECO:0000256" key="4">
    <source>
        <dbReference type="SAM" id="SignalP"/>
    </source>
</evidence>
<proteinExistence type="inferred from homology"/>
<name>A0A095ZHX7_9CORY</name>
<gene>
    <name evidence="6" type="ORF">HMPREF1650_02105</name>
    <name evidence="7" type="ORF">HMPREF1650_02550</name>
</gene>
<dbReference type="EMBL" id="JRNE01000025">
    <property type="protein sequence ID" value="KGF18242.1"/>
    <property type="molecule type" value="Genomic_DNA"/>
</dbReference>
<evidence type="ECO:0000313" key="7">
    <source>
        <dbReference type="EMBL" id="KGF18242.1"/>
    </source>
</evidence>
<keyword evidence="4" id="KW-0732">Signal</keyword>
<evidence type="ECO:0000256" key="2">
    <source>
        <dbReference type="ARBA" id="ARBA00022801"/>
    </source>
</evidence>
<evidence type="ECO:0000313" key="8">
    <source>
        <dbReference type="Proteomes" id="UP000029548"/>
    </source>
</evidence>
<evidence type="ECO:0000259" key="5">
    <source>
        <dbReference type="Pfam" id="PF06737"/>
    </source>
</evidence>
<evidence type="ECO:0000256" key="1">
    <source>
        <dbReference type="ARBA" id="ARBA00010830"/>
    </source>
</evidence>
<dbReference type="InterPro" id="IPR006311">
    <property type="entry name" value="TAT_signal"/>
</dbReference>
<reference evidence="7 8" key="1">
    <citation type="submission" date="2014-07" db="EMBL/GenBank/DDBJ databases">
        <authorList>
            <person name="McCorrison J."/>
            <person name="Sanka R."/>
            <person name="Torralba M."/>
            <person name="Gillis M."/>
            <person name="Haft D.H."/>
            <person name="Methe B."/>
            <person name="Sutton G."/>
            <person name="Nelson K.E."/>
        </authorList>
    </citation>
    <scope>NUCLEOTIDE SEQUENCE [LARGE SCALE GENOMIC DNA]</scope>
    <source>
        <strain evidence="7 8">DNF00450</strain>
    </source>
</reference>
<dbReference type="InterPro" id="IPR023346">
    <property type="entry name" value="Lysozyme-like_dom_sf"/>
</dbReference>
<evidence type="ECO:0000313" key="6">
    <source>
        <dbReference type="EMBL" id="KGF18170.1"/>
    </source>
</evidence>
<dbReference type="CDD" id="cd13925">
    <property type="entry name" value="RPF"/>
    <property type="match status" value="1"/>
</dbReference>
<dbReference type="PROSITE" id="PS51318">
    <property type="entry name" value="TAT"/>
    <property type="match status" value="1"/>
</dbReference>
<feature type="signal peptide" evidence="4">
    <location>
        <begin position="1"/>
        <end position="32"/>
    </location>
</feature>
<dbReference type="InterPro" id="IPR010618">
    <property type="entry name" value="RPF"/>
</dbReference>
<feature type="domain" description="Resuscitation-promoting factor core lysozyme-like" evidence="5">
    <location>
        <begin position="38"/>
        <end position="114"/>
    </location>
</feature>
<protein>
    <submittedName>
        <fullName evidence="7">Resuscitation-promoting factor RpfA</fullName>
    </submittedName>
</protein>
<sequence>MARHAIKNRNFVSTSAKVALTGAILGAGAAMAAPTATAAPDSDWDRLAQCESGGNWHINTGNGYYGGLQFAAGTWNGFGGGEFAPTADKASRIEQIYVAEKVLAAQGWGAWPACSAKLGLTSGPTDRPHPSSGARANYAGDQGAQDRQGATEAPALDADTIQSIIGDLQGADSIEDLNSILDKARGIAASQGVALPTEITGAYNDILGGLLGNVPALI</sequence>
<comment type="caution">
    <text evidence="7">The sequence shown here is derived from an EMBL/GenBank/DDBJ whole genome shotgun (WGS) entry which is preliminary data.</text>
</comment>
<feature type="chain" id="PRO_5010904980" evidence="4">
    <location>
        <begin position="33"/>
        <end position="218"/>
    </location>
</feature>
<dbReference type="AlphaFoldDB" id="A0A095ZHX7"/>
<dbReference type="eggNOG" id="COG1388">
    <property type="taxonomic scope" value="Bacteria"/>
</dbReference>
<organism evidence="7 8">
    <name type="scientific">Corynebacterium freneyi DNF00450</name>
    <dbReference type="NCBI Taxonomy" id="1287475"/>
    <lineage>
        <taxon>Bacteria</taxon>
        <taxon>Bacillati</taxon>
        <taxon>Actinomycetota</taxon>
        <taxon>Actinomycetes</taxon>
        <taxon>Mycobacteriales</taxon>
        <taxon>Corynebacteriaceae</taxon>
        <taxon>Corynebacterium</taxon>
    </lineage>
</organism>
<dbReference type="GO" id="GO:0016787">
    <property type="term" value="F:hydrolase activity"/>
    <property type="evidence" value="ECO:0007669"/>
    <property type="project" value="UniProtKB-KW"/>
</dbReference>
<dbReference type="RefSeq" id="WP_035120373.1">
    <property type="nucleotide sequence ID" value="NZ_JRNE01000025.1"/>
</dbReference>
<evidence type="ECO:0000256" key="3">
    <source>
        <dbReference type="SAM" id="MobiDB-lite"/>
    </source>
</evidence>
<dbReference type="Proteomes" id="UP000029548">
    <property type="component" value="Unassembled WGS sequence"/>
</dbReference>
<dbReference type="Pfam" id="PF06737">
    <property type="entry name" value="Transglycosylas"/>
    <property type="match status" value="1"/>
</dbReference>
<dbReference type="SUPFAM" id="SSF53955">
    <property type="entry name" value="Lysozyme-like"/>
    <property type="match status" value="1"/>
</dbReference>
<dbReference type="Gene3D" id="1.10.530.10">
    <property type="match status" value="1"/>
</dbReference>